<evidence type="ECO:0000256" key="1">
    <source>
        <dbReference type="ARBA" id="ARBA00010490"/>
    </source>
</evidence>
<feature type="region of interest" description="Disordered" evidence="2">
    <location>
        <begin position="1"/>
        <end position="37"/>
    </location>
</feature>
<evidence type="ECO:0000313" key="4">
    <source>
        <dbReference type="EMBL" id="CAD9860356.1"/>
    </source>
</evidence>
<dbReference type="GO" id="GO:0005829">
    <property type="term" value="C:cytosol"/>
    <property type="evidence" value="ECO:0007669"/>
    <property type="project" value="TreeGrafter"/>
</dbReference>
<feature type="compositionally biased region" description="Basic and acidic residues" evidence="2">
    <location>
        <begin position="23"/>
        <end position="37"/>
    </location>
</feature>
<accession>A0A6U1MCS4</accession>
<dbReference type="SUPFAM" id="SSF46950">
    <property type="entry name" value="Double-stranded DNA-binding domain"/>
    <property type="match status" value="1"/>
</dbReference>
<dbReference type="InterPro" id="IPR036883">
    <property type="entry name" value="PDCD5-like_sf"/>
</dbReference>
<gene>
    <name evidence="3" type="ORF">FJAP1339_LOCUS2876</name>
    <name evidence="4" type="ORF">FJAP1339_LOCUS2877</name>
</gene>
<proteinExistence type="inferred from homology"/>
<dbReference type="PIRSF" id="PIRSF015730">
    <property type="entry name" value="TFAR19"/>
    <property type="match status" value="1"/>
</dbReference>
<evidence type="ECO:0000256" key="2">
    <source>
        <dbReference type="SAM" id="MobiDB-lite"/>
    </source>
</evidence>
<comment type="similarity">
    <text evidence="1">Belongs to the PDCD5 family.</text>
</comment>
<dbReference type="AlphaFoldDB" id="A0A6U1MCS4"/>
<dbReference type="PANTHER" id="PTHR10840">
    <property type="entry name" value="PROGRAMMED CELL DEATH PROTEIN 5"/>
    <property type="match status" value="1"/>
</dbReference>
<reference evidence="3" key="1">
    <citation type="submission" date="2021-01" db="EMBL/GenBank/DDBJ databases">
        <authorList>
            <person name="Corre E."/>
            <person name="Pelletier E."/>
            <person name="Niang G."/>
            <person name="Scheremetjew M."/>
            <person name="Finn R."/>
            <person name="Kale V."/>
            <person name="Holt S."/>
            <person name="Cochrane G."/>
            <person name="Meng A."/>
            <person name="Brown T."/>
            <person name="Cohen L."/>
        </authorList>
    </citation>
    <scope>NUCLEOTIDE SEQUENCE</scope>
    <source>
        <strain evidence="3">CCMP1661</strain>
    </source>
</reference>
<dbReference type="EMBL" id="HBHR01005887">
    <property type="protein sequence ID" value="CAD9860356.1"/>
    <property type="molecule type" value="Transcribed_RNA"/>
</dbReference>
<dbReference type="Pfam" id="PF01984">
    <property type="entry name" value="dsDNA_bind"/>
    <property type="match status" value="1"/>
</dbReference>
<dbReference type="GO" id="GO:0005634">
    <property type="term" value="C:nucleus"/>
    <property type="evidence" value="ECO:0007669"/>
    <property type="project" value="TreeGrafter"/>
</dbReference>
<organism evidence="3">
    <name type="scientific">Fibrocapsa japonica</name>
    <dbReference type="NCBI Taxonomy" id="94617"/>
    <lineage>
        <taxon>Eukaryota</taxon>
        <taxon>Sar</taxon>
        <taxon>Stramenopiles</taxon>
        <taxon>Ochrophyta</taxon>
        <taxon>Raphidophyceae</taxon>
        <taxon>Chattonellales</taxon>
        <taxon>Chattonellaceae</taxon>
        <taxon>Fibrocapsa</taxon>
    </lineage>
</organism>
<dbReference type="PANTHER" id="PTHR10840:SF0">
    <property type="entry name" value="PROGRAMMED CELL DEATH PROTEIN 5"/>
    <property type="match status" value="1"/>
</dbReference>
<dbReference type="Gene3D" id="1.10.8.140">
    <property type="entry name" value="PDCD5-like"/>
    <property type="match status" value="1"/>
</dbReference>
<evidence type="ECO:0000313" key="3">
    <source>
        <dbReference type="EMBL" id="CAD9860355.1"/>
    </source>
</evidence>
<dbReference type="GO" id="GO:0003677">
    <property type="term" value="F:DNA binding"/>
    <property type="evidence" value="ECO:0007669"/>
    <property type="project" value="InterPro"/>
</dbReference>
<protein>
    <recommendedName>
        <fullName evidence="5">Programmed cell death protein 5</fullName>
    </recommendedName>
</protein>
<sequence>MEPMNGMQLPEGFTAGQSGMNPEEAKAKQEQEAAREEQRKVMIDHILSQEAKQRLGNIAAVKPEKARGVEDLLLKAATNGQLQGKVTESQLVSMLESIGKEEGKHATKVIIQRKKYFDDSDDDNDDDLL</sequence>
<dbReference type="InterPro" id="IPR002836">
    <property type="entry name" value="PDCD5-like"/>
</dbReference>
<evidence type="ECO:0008006" key="5">
    <source>
        <dbReference type="Google" id="ProtNLM"/>
    </source>
</evidence>
<dbReference type="EMBL" id="HBHR01005886">
    <property type="protein sequence ID" value="CAD9860355.1"/>
    <property type="molecule type" value="Transcribed_RNA"/>
</dbReference>
<name>A0A6U1MCS4_9STRA</name>